<feature type="non-terminal residue" evidence="8">
    <location>
        <position position="1"/>
    </location>
</feature>
<evidence type="ECO:0000256" key="1">
    <source>
        <dbReference type="ARBA" id="ARBA00000707"/>
    </source>
</evidence>
<keyword evidence="2" id="KW-0645">Protease</keyword>
<sequence length="209" mass="23473">MPQYASTGYLLRHEVPANNSCLFTSIHFCVTGGEVDENCSQAMRKTIAEKVAADPIQFDDAVLGQSNKQYCDWIQDTNNWGGAIELCILSKYYEKEIVVADIKSARLNRFGENYHYPERILLLYDGLHYDPLKFQPLDDSSPVQTIFPTEDEEILTMALELANEAKRAHQFTDVRGMTMRCAVCGVSLNSTTAPKHAGETGHVEFEEIA</sequence>
<dbReference type="EMBL" id="JAIFTH010000041">
    <property type="protein sequence ID" value="KAG9511022.1"/>
    <property type="molecule type" value="Genomic_DNA"/>
</dbReference>
<keyword evidence="3 6" id="KW-0833">Ubl conjugation pathway</keyword>
<proteinExistence type="predicted"/>
<dbReference type="InterPro" id="IPR057766">
    <property type="entry name" value="Znf-C2H2_OTU1-like_C"/>
</dbReference>
<evidence type="ECO:0000259" key="7">
    <source>
        <dbReference type="PROSITE" id="PS50802"/>
    </source>
</evidence>
<comment type="catalytic activity">
    <reaction evidence="1 6">
        <text>Thiol-dependent hydrolysis of ester, thioester, amide, peptide and isopeptide bonds formed by the C-terminal Gly of ubiquitin (a 76-residue protein attached to proteins as an intracellular targeting signal).</text>
        <dbReference type="EC" id="3.4.19.12"/>
    </reaction>
</comment>
<dbReference type="InterPro" id="IPR038765">
    <property type="entry name" value="Papain-like_cys_pep_sf"/>
</dbReference>
<comment type="function">
    <text evidence="6">Hydrolase that can remove conjugated ubiquitin from proteins and may therefore play an important regulatory role at the level of protein turnover by preventing degradation.</text>
</comment>
<organism evidence="8 9">
    <name type="scientific">Fragariocoptes setiger</name>
    <dbReference type="NCBI Taxonomy" id="1670756"/>
    <lineage>
        <taxon>Eukaryota</taxon>
        <taxon>Metazoa</taxon>
        <taxon>Ecdysozoa</taxon>
        <taxon>Arthropoda</taxon>
        <taxon>Chelicerata</taxon>
        <taxon>Arachnida</taxon>
        <taxon>Acari</taxon>
        <taxon>Acariformes</taxon>
        <taxon>Trombidiformes</taxon>
        <taxon>Prostigmata</taxon>
        <taxon>Eupodina</taxon>
        <taxon>Eriophyoidea</taxon>
        <taxon>Phytoptidae</taxon>
        <taxon>Fragariocoptes</taxon>
    </lineage>
</organism>
<dbReference type="InterPro" id="IPR003323">
    <property type="entry name" value="OTU_dom"/>
</dbReference>
<accession>A0ABQ7SCA5</accession>
<evidence type="ECO:0000313" key="8">
    <source>
        <dbReference type="EMBL" id="KAG9511022.1"/>
    </source>
</evidence>
<evidence type="ECO:0000256" key="6">
    <source>
        <dbReference type="RuleBase" id="RU367104"/>
    </source>
</evidence>
<dbReference type="CDD" id="cd22745">
    <property type="entry name" value="OTU_OTU1"/>
    <property type="match status" value="1"/>
</dbReference>
<keyword evidence="6" id="KW-0963">Cytoplasm</keyword>
<evidence type="ECO:0000256" key="5">
    <source>
        <dbReference type="ARBA" id="ARBA00022807"/>
    </source>
</evidence>
<dbReference type="SUPFAM" id="SSF54001">
    <property type="entry name" value="Cysteine proteinases"/>
    <property type="match status" value="1"/>
</dbReference>
<gene>
    <name evidence="8" type="primary">YOD1</name>
    <name evidence="8" type="ORF">GZH46_00418</name>
</gene>
<dbReference type="PROSITE" id="PS50802">
    <property type="entry name" value="OTU"/>
    <property type="match status" value="1"/>
</dbReference>
<keyword evidence="5 6" id="KW-0788">Thiol protease</keyword>
<name>A0ABQ7SCA5_9ACAR</name>
<dbReference type="Proteomes" id="UP000825002">
    <property type="component" value="Unassembled WGS sequence"/>
</dbReference>
<evidence type="ECO:0000256" key="4">
    <source>
        <dbReference type="ARBA" id="ARBA00022801"/>
    </source>
</evidence>
<dbReference type="EC" id="3.4.19.12" evidence="6"/>
<dbReference type="Pfam" id="PF24560">
    <property type="entry name" value="zf-C2H2_OTU1_C"/>
    <property type="match status" value="1"/>
</dbReference>
<comment type="caution">
    <text evidence="8">The sequence shown here is derived from an EMBL/GenBank/DDBJ whole genome shotgun (WGS) entry which is preliminary data.</text>
</comment>
<evidence type="ECO:0000256" key="3">
    <source>
        <dbReference type="ARBA" id="ARBA00022786"/>
    </source>
</evidence>
<evidence type="ECO:0000256" key="2">
    <source>
        <dbReference type="ARBA" id="ARBA00022670"/>
    </source>
</evidence>
<keyword evidence="9" id="KW-1185">Reference proteome</keyword>
<dbReference type="PANTHER" id="PTHR13312:SF0">
    <property type="entry name" value="UBIQUITIN THIOESTERASE OTU1"/>
    <property type="match status" value="1"/>
</dbReference>
<dbReference type="PANTHER" id="PTHR13312">
    <property type="entry name" value="HIV-INDUCED PROTEIN-7-LIKE PROTEASE"/>
    <property type="match status" value="1"/>
</dbReference>
<keyword evidence="4 6" id="KW-0378">Hydrolase</keyword>
<feature type="domain" description="OTU" evidence="7">
    <location>
        <begin position="10"/>
        <end position="135"/>
    </location>
</feature>
<dbReference type="Pfam" id="PF02338">
    <property type="entry name" value="OTU"/>
    <property type="match status" value="1"/>
</dbReference>
<comment type="subcellular location">
    <subcellularLocation>
        <location evidence="6">Cytoplasm</location>
    </subcellularLocation>
</comment>
<dbReference type="Gene3D" id="3.90.70.80">
    <property type="match status" value="1"/>
</dbReference>
<reference evidence="8 9" key="1">
    <citation type="submission" date="2020-10" db="EMBL/GenBank/DDBJ databases">
        <authorList>
            <person name="Klimov P.B."/>
            <person name="Dyachkov S.M."/>
            <person name="Chetverikov P.E."/>
        </authorList>
    </citation>
    <scope>NUCLEOTIDE SEQUENCE [LARGE SCALE GENOMIC DNA]</scope>
    <source>
        <strain evidence="8">BMOC 18-1129-001#AD2665</strain>
        <tissue evidence="8">Entire mites</tissue>
    </source>
</reference>
<evidence type="ECO:0000313" key="9">
    <source>
        <dbReference type="Proteomes" id="UP000825002"/>
    </source>
</evidence>
<protein>
    <recommendedName>
        <fullName evidence="6">Ubiquitin thioesterase OTU</fullName>
        <ecNumber evidence="6">3.4.19.12</ecNumber>
    </recommendedName>
</protein>